<name>A0A5B7K7E0_PORTR</name>
<feature type="region of interest" description="Disordered" evidence="1">
    <location>
        <begin position="1"/>
        <end position="21"/>
    </location>
</feature>
<dbReference type="AlphaFoldDB" id="A0A5B7K7E0"/>
<sequence length="118" mass="12913">MRKKLASVERTNRASLHSNPRISHLFSPAGLCDTVAFRASLSTEEQNEAAFEVSVQGDVEFRPLSGNEVHGGSDAKRTHALAHITNMAKYRCLVGFQPTRGRLPDPMLTTLSTMPPPP</sequence>
<keyword evidence="3" id="KW-1185">Reference proteome</keyword>
<protein>
    <submittedName>
        <fullName evidence="2">Uncharacterized protein</fullName>
    </submittedName>
</protein>
<organism evidence="2 3">
    <name type="scientific">Portunus trituberculatus</name>
    <name type="common">Swimming crab</name>
    <name type="synonym">Neptunus trituberculatus</name>
    <dbReference type="NCBI Taxonomy" id="210409"/>
    <lineage>
        <taxon>Eukaryota</taxon>
        <taxon>Metazoa</taxon>
        <taxon>Ecdysozoa</taxon>
        <taxon>Arthropoda</taxon>
        <taxon>Crustacea</taxon>
        <taxon>Multicrustacea</taxon>
        <taxon>Malacostraca</taxon>
        <taxon>Eumalacostraca</taxon>
        <taxon>Eucarida</taxon>
        <taxon>Decapoda</taxon>
        <taxon>Pleocyemata</taxon>
        <taxon>Brachyura</taxon>
        <taxon>Eubrachyura</taxon>
        <taxon>Portunoidea</taxon>
        <taxon>Portunidae</taxon>
        <taxon>Portuninae</taxon>
        <taxon>Portunus</taxon>
    </lineage>
</organism>
<dbReference type="Proteomes" id="UP000324222">
    <property type="component" value="Unassembled WGS sequence"/>
</dbReference>
<evidence type="ECO:0000313" key="3">
    <source>
        <dbReference type="Proteomes" id="UP000324222"/>
    </source>
</evidence>
<evidence type="ECO:0000256" key="1">
    <source>
        <dbReference type="SAM" id="MobiDB-lite"/>
    </source>
</evidence>
<feature type="compositionally biased region" description="Basic and acidic residues" evidence="1">
    <location>
        <begin position="1"/>
        <end position="12"/>
    </location>
</feature>
<comment type="caution">
    <text evidence="2">The sequence shown here is derived from an EMBL/GenBank/DDBJ whole genome shotgun (WGS) entry which is preliminary data.</text>
</comment>
<dbReference type="EMBL" id="VSRR010123660">
    <property type="protein sequence ID" value="MPD00615.1"/>
    <property type="molecule type" value="Genomic_DNA"/>
</dbReference>
<evidence type="ECO:0000313" key="2">
    <source>
        <dbReference type="EMBL" id="MPD00615.1"/>
    </source>
</evidence>
<proteinExistence type="predicted"/>
<accession>A0A5B7K7E0</accession>
<reference evidence="2 3" key="1">
    <citation type="submission" date="2019-05" db="EMBL/GenBank/DDBJ databases">
        <title>Another draft genome of Portunus trituberculatus and its Hox gene families provides insights of decapod evolution.</title>
        <authorList>
            <person name="Jeong J.-H."/>
            <person name="Song I."/>
            <person name="Kim S."/>
            <person name="Choi T."/>
            <person name="Kim D."/>
            <person name="Ryu S."/>
            <person name="Kim W."/>
        </authorList>
    </citation>
    <scope>NUCLEOTIDE SEQUENCE [LARGE SCALE GENOMIC DNA]</scope>
    <source>
        <tissue evidence="2">Muscle</tissue>
    </source>
</reference>
<gene>
    <name evidence="2" type="ORF">E2C01_096097</name>
</gene>